<dbReference type="KEGG" id="cee:CENDO_02585"/>
<sequence>MGVRLWAQNPWKFAGDNAGLVTPRNGVKSDNFISESAAQKLSVNAFAIPLHPDERDSPVKKAIVVFEVEGGSDKGADGHRKDTMPIVNAIKEKGWHSEVIFYHPDNAEEIFKNVSENFDAYISRVNPGNIPGGEKGYFELLTKLADAGLVGMSTPADMMAYGAKDALVKLNDTDLVPEDTAAYYEVEDFHNTFPTSLSYGERVLKQNRGSTGEGIWRVRLADAKLAESVEPGTALPLDTELKCTEAVDNKTHDYKLGEFMDFCDQYIIGDNGMLVDMRFMPRIVEGEIRILMVGNNPVFIVHKKPAEGGDNFSATLFSGAKYTYDKPEAWPELLEMFDEARPVIASKLGDTDNVPLIWTADFMLADGENGEDTYVLGEINCSCVGFTSELDMGIQEKVAEVAIERVEAAQA</sequence>
<dbReference type="Proteomes" id="UP000296352">
    <property type="component" value="Chromosome"/>
</dbReference>
<protein>
    <recommendedName>
        <fullName evidence="1">DUF6815 domain-containing protein</fullName>
    </recommendedName>
</protein>
<proteinExistence type="predicted"/>
<name>A0A4P7QE21_9CORY</name>
<dbReference type="SUPFAM" id="SSF56059">
    <property type="entry name" value="Glutathione synthetase ATP-binding domain-like"/>
    <property type="match status" value="1"/>
</dbReference>
<organism evidence="2 3">
    <name type="scientific">Corynebacterium endometrii</name>
    <dbReference type="NCBI Taxonomy" id="2488819"/>
    <lineage>
        <taxon>Bacteria</taxon>
        <taxon>Bacillati</taxon>
        <taxon>Actinomycetota</taxon>
        <taxon>Actinomycetes</taxon>
        <taxon>Mycobacteriales</taxon>
        <taxon>Corynebacteriaceae</taxon>
        <taxon>Corynebacterium</taxon>
    </lineage>
</organism>
<reference evidence="2 3" key="1">
    <citation type="submission" date="2019-04" db="EMBL/GenBank/DDBJ databases">
        <title>Corynebacterium endometrii sp. nov., isolated from the uterus of a cow with endometritis.</title>
        <authorList>
            <person name="Ballas P."/>
            <person name="Ruckert C."/>
            <person name="Wagener K."/>
            <person name="Drillich M."/>
            <person name="Kaempfer P."/>
            <person name="Busse H.-J."/>
            <person name="Ehling-Schulz M."/>
        </authorList>
    </citation>
    <scope>NUCLEOTIDE SEQUENCE [LARGE SCALE GENOMIC DNA]</scope>
    <source>
        <strain evidence="2 3">LMM-1653</strain>
    </source>
</reference>
<dbReference type="NCBIfam" id="NF033816">
    <property type="entry name" value="Cj0069_fam"/>
    <property type="match status" value="1"/>
</dbReference>
<keyword evidence="3" id="KW-1185">Reference proteome</keyword>
<dbReference type="EMBL" id="CP039247">
    <property type="protein sequence ID" value="QCB27815.1"/>
    <property type="molecule type" value="Genomic_DNA"/>
</dbReference>
<evidence type="ECO:0000259" key="1">
    <source>
        <dbReference type="Pfam" id="PF20668"/>
    </source>
</evidence>
<dbReference type="InterPro" id="IPR049212">
    <property type="entry name" value="DUF6815"/>
</dbReference>
<dbReference type="AlphaFoldDB" id="A0A4P7QE21"/>
<accession>A0A4P7QE21</accession>
<dbReference type="Pfam" id="PF20668">
    <property type="entry name" value="DUF6815"/>
    <property type="match status" value="1"/>
</dbReference>
<evidence type="ECO:0000313" key="2">
    <source>
        <dbReference type="EMBL" id="QCB27815.1"/>
    </source>
</evidence>
<feature type="domain" description="DUF6815" evidence="1">
    <location>
        <begin position="285"/>
        <end position="385"/>
    </location>
</feature>
<gene>
    <name evidence="2" type="ORF">CENDO_02585</name>
</gene>
<evidence type="ECO:0000313" key="3">
    <source>
        <dbReference type="Proteomes" id="UP000296352"/>
    </source>
</evidence>